<dbReference type="EMBL" id="GBRH01190944">
    <property type="protein sequence ID" value="JAE06952.1"/>
    <property type="molecule type" value="Transcribed_RNA"/>
</dbReference>
<reference evidence="1" key="1">
    <citation type="submission" date="2014-09" db="EMBL/GenBank/DDBJ databases">
        <authorList>
            <person name="Magalhaes I.L.F."/>
            <person name="Oliveira U."/>
            <person name="Santos F.R."/>
            <person name="Vidigal T.H.D.A."/>
            <person name="Brescovit A.D."/>
            <person name="Santos A.J."/>
        </authorList>
    </citation>
    <scope>NUCLEOTIDE SEQUENCE</scope>
    <source>
        <tissue evidence="1">Shoot tissue taken approximately 20 cm above the soil surface</tissue>
    </source>
</reference>
<proteinExistence type="predicted"/>
<accession>A0A0A9F3N4</accession>
<reference evidence="1" key="2">
    <citation type="journal article" date="2015" name="Data Brief">
        <title>Shoot transcriptome of the giant reed, Arundo donax.</title>
        <authorList>
            <person name="Barrero R.A."/>
            <person name="Guerrero F.D."/>
            <person name="Moolhuijzen P."/>
            <person name="Goolsby J.A."/>
            <person name="Tidwell J."/>
            <person name="Bellgard S.E."/>
            <person name="Bellgard M.I."/>
        </authorList>
    </citation>
    <scope>NUCLEOTIDE SEQUENCE</scope>
    <source>
        <tissue evidence="1">Shoot tissue taken approximately 20 cm above the soil surface</tissue>
    </source>
</reference>
<name>A0A0A9F3N4_ARUDO</name>
<organism evidence="1">
    <name type="scientific">Arundo donax</name>
    <name type="common">Giant reed</name>
    <name type="synonym">Donax arundinaceus</name>
    <dbReference type="NCBI Taxonomy" id="35708"/>
    <lineage>
        <taxon>Eukaryota</taxon>
        <taxon>Viridiplantae</taxon>
        <taxon>Streptophyta</taxon>
        <taxon>Embryophyta</taxon>
        <taxon>Tracheophyta</taxon>
        <taxon>Spermatophyta</taxon>
        <taxon>Magnoliopsida</taxon>
        <taxon>Liliopsida</taxon>
        <taxon>Poales</taxon>
        <taxon>Poaceae</taxon>
        <taxon>PACMAD clade</taxon>
        <taxon>Arundinoideae</taxon>
        <taxon>Arundineae</taxon>
        <taxon>Arundo</taxon>
    </lineage>
</organism>
<dbReference type="AlphaFoldDB" id="A0A0A9F3N4"/>
<evidence type="ECO:0000313" key="1">
    <source>
        <dbReference type="EMBL" id="JAE06952.1"/>
    </source>
</evidence>
<protein>
    <submittedName>
        <fullName evidence="1">Uncharacterized protein</fullName>
    </submittedName>
</protein>
<sequence length="27" mass="3257">MDNKQLHCFLHKECTMYILPALKQHTL</sequence>